<reference evidence="5 6" key="1">
    <citation type="journal article" date="2023" name="Sci. Data">
        <title>Genome assembly of the Korean intertidal mud-creeper Batillaria attramentaria.</title>
        <authorList>
            <person name="Patra A.K."/>
            <person name="Ho P.T."/>
            <person name="Jun S."/>
            <person name="Lee S.J."/>
            <person name="Kim Y."/>
            <person name="Won Y.J."/>
        </authorList>
    </citation>
    <scope>NUCLEOTIDE SEQUENCE [LARGE SCALE GENOMIC DNA]</scope>
    <source>
        <strain evidence="5">Wonlab-2016</strain>
    </source>
</reference>
<proteinExistence type="inferred from homology"/>
<organism evidence="5 6">
    <name type="scientific">Batillaria attramentaria</name>
    <dbReference type="NCBI Taxonomy" id="370345"/>
    <lineage>
        <taxon>Eukaryota</taxon>
        <taxon>Metazoa</taxon>
        <taxon>Spiralia</taxon>
        <taxon>Lophotrochozoa</taxon>
        <taxon>Mollusca</taxon>
        <taxon>Gastropoda</taxon>
        <taxon>Caenogastropoda</taxon>
        <taxon>Sorbeoconcha</taxon>
        <taxon>Cerithioidea</taxon>
        <taxon>Batillariidae</taxon>
        <taxon>Batillaria</taxon>
    </lineage>
</organism>
<evidence type="ECO:0000313" key="5">
    <source>
        <dbReference type="EMBL" id="KAK7478024.1"/>
    </source>
</evidence>
<dbReference type="GO" id="GO:0005525">
    <property type="term" value="F:GTP binding"/>
    <property type="evidence" value="ECO:0007669"/>
    <property type="project" value="UniProtKB-KW"/>
</dbReference>
<evidence type="ECO:0000256" key="2">
    <source>
        <dbReference type="ARBA" id="ARBA00022741"/>
    </source>
</evidence>
<dbReference type="PANTHER" id="PTHR10903:SF184">
    <property type="entry name" value="GTP-BINDING PROTEIN A"/>
    <property type="match status" value="1"/>
</dbReference>
<feature type="domain" description="AIG1-type G" evidence="4">
    <location>
        <begin position="295"/>
        <end position="505"/>
    </location>
</feature>
<comment type="similarity">
    <text evidence="1">Belongs to the TRAFAC class TrmE-Era-EngA-EngB-Septin-like GTPase superfamily. AIG1/Toc34/Toc159-like paraseptin GTPase family. IAN subfamily.</text>
</comment>
<dbReference type="SUPFAM" id="SSF52540">
    <property type="entry name" value="P-loop containing nucleoside triphosphate hydrolases"/>
    <property type="match status" value="2"/>
</dbReference>
<keyword evidence="3" id="KW-0342">GTP-binding</keyword>
<sequence>MERSLLRVTILGKARQTFLTHISQEHNMQLATLRTAMASNYEMPSPLAEVEEDDHEDKVIRLVLIGKTGSGKSTLGNTLLQRNDTFPAERGDGSTPVAANDPSTGFVIGAGFDSETKRCDYRENDNAWGKHIKVVDTPGLFDTNEDLKDTLEKLSEVVSLVMPGPHTLLFVTRCDIRFSPEEEKAFSIILQTFTDDVKKHMIVVFTRGDTLGGRPIEKLLERAPQNLKDIMAVVGDNYAVSSKTNDPGVRECEVQRLLMKIDVVRNYRRTCFVHKALKGFAAAPPDEAPTSEHFMKETRVVVVGGSGCGKSTLGNILLQKMDAKTSDSDNPDIGFVVSHIWSSYEKKCDFKVSENAWGRHLKVVDTTGLFDTPEDFRTNVLSLSTPGPHAILFVTRCDQRFTSQEYEEFMKIQELIEDKENRFLILVFTRSDCLRSGRLEDFLEYSPEGSYLKKVMKIVGGKYAVISKTHEDQSRKEVETLLAMIDSVSNDGKDFYTNDDLKKMMKLINEEIEKVMKERDLTWLEAEVLVKRGLITEREKRFARLRRELEAKILVTPRNRGLVDMPTGSQCCII</sequence>
<dbReference type="Proteomes" id="UP001519460">
    <property type="component" value="Unassembled WGS sequence"/>
</dbReference>
<comment type="caution">
    <text evidence="5">The sequence shown here is derived from an EMBL/GenBank/DDBJ whole genome shotgun (WGS) entry which is preliminary data.</text>
</comment>
<evidence type="ECO:0000256" key="3">
    <source>
        <dbReference type="ARBA" id="ARBA00023134"/>
    </source>
</evidence>
<dbReference type="PROSITE" id="PS51720">
    <property type="entry name" value="G_AIG1"/>
    <property type="match status" value="2"/>
</dbReference>
<dbReference type="PANTHER" id="PTHR10903">
    <property type="entry name" value="GTPASE, IMAP FAMILY MEMBER-RELATED"/>
    <property type="match status" value="1"/>
</dbReference>
<keyword evidence="2" id="KW-0547">Nucleotide-binding</keyword>
<dbReference type="InterPro" id="IPR045058">
    <property type="entry name" value="GIMA/IAN/Toc"/>
</dbReference>
<dbReference type="AlphaFoldDB" id="A0ABD0JSP3"/>
<accession>A0ABD0JSP3</accession>
<evidence type="ECO:0000256" key="1">
    <source>
        <dbReference type="ARBA" id="ARBA00008535"/>
    </source>
</evidence>
<name>A0ABD0JSP3_9CAEN</name>
<evidence type="ECO:0000313" key="6">
    <source>
        <dbReference type="Proteomes" id="UP001519460"/>
    </source>
</evidence>
<dbReference type="EMBL" id="JACVVK020000335">
    <property type="protein sequence ID" value="KAK7478024.1"/>
    <property type="molecule type" value="Genomic_DNA"/>
</dbReference>
<feature type="domain" description="AIG1-type G" evidence="4">
    <location>
        <begin position="57"/>
        <end position="281"/>
    </location>
</feature>
<dbReference type="InterPro" id="IPR027417">
    <property type="entry name" value="P-loop_NTPase"/>
</dbReference>
<dbReference type="Gene3D" id="3.40.50.300">
    <property type="entry name" value="P-loop containing nucleotide triphosphate hydrolases"/>
    <property type="match status" value="2"/>
</dbReference>
<protein>
    <recommendedName>
        <fullName evidence="4">AIG1-type G domain-containing protein</fullName>
    </recommendedName>
</protein>
<evidence type="ECO:0000259" key="4">
    <source>
        <dbReference type="PROSITE" id="PS51720"/>
    </source>
</evidence>
<gene>
    <name evidence="5" type="ORF">BaRGS_00030700</name>
</gene>
<dbReference type="InterPro" id="IPR006703">
    <property type="entry name" value="G_AIG1"/>
</dbReference>
<keyword evidence="6" id="KW-1185">Reference proteome</keyword>
<dbReference type="Pfam" id="PF04548">
    <property type="entry name" value="AIG1"/>
    <property type="match status" value="2"/>
</dbReference>